<keyword evidence="6" id="KW-0975">Bacterial flagellum</keyword>
<dbReference type="Pfam" id="PF06429">
    <property type="entry name" value="Flg_bbr_C"/>
    <property type="match status" value="1"/>
</dbReference>
<proteinExistence type="inferred from homology"/>
<protein>
    <recommendedName>
        <fullName evidence="4">Flagellar hook-associated protein 1</fullName>
    </recommendedName>
</protein>
<dbReference type="PANTHER" id="PTHR30033">
    <property type="entry name" value="FLAGELLAR HOOK-ASSOCIATED PROTEIN 1"/>
    <property type="match status" value="1"/>
</dbReference>
<evidence type="ECO:0000313" key="12">
    <source>
        <dbReference type="Proteomes" id="UP001238603"/>
    </source>
</evidence>
<evidence type="ECO:0000256" key="3">
    <source>
        <dbReference type="ARBA" id="ARBA00009677"/>
    </source>
</evidence>
<dbReference type="Proteomes" id="UP001238603">
    <property type="component" value="Unassembled WGS sequence"/>
</dbReference>
<evidence type="ECO:0000256" key="2">
    <source>
        <dbReference type="ARBA" id="ARBA00004613"/>
    </source>
</evidence>
<keyword evidence="11" id="KW-0966">Cell projection</keyword>
<keyword evidence="11" id="KW-0282">Flagellum</keyword>
<comment type="subcellular location">
    <subcellularLocation>
        <location evidence="1">Bacterial flagellum</location>
    </subcellularLocation>
    <subcellularLocation>
        <location evidence="2">Secreted</location>
    </subcellularLocation>
</comment>
<dbReference type="InterPro" id="IPR049119">
    <property type="entry name" value="FlgK_D2-like"/>
</dbReference>
<reference evidence="11 12" key="1">
    <citation type="submission" date="2023-06" db="EMBL/GenBank/DDBJ databases">
        <title>Pelomonas sp. APW6 16S ribosomal RNA gene genome sequencing and assembly.</title>
        <authorList>
            <person name="Woo H."/>
        </authorList>
    </citation>
    <scope>NUCLEOTIDE SEQUENCE [LARGE SCALE GENOMIC DNA]</scope>
    <source>
        <strain evidence="11 12">APW6</strain>
    </source>
</reference>
<evidence type="ECO:0000259" key="9">
    <source>
        <dbReference type="Pfam" id="PF21158"/>
    </source>
</evidence>
<dbReference type="InterPro" id="IPR001444">
    <property type="entry name" value="Flag_bb_rod_N"/>
</dbReference>
<evidence type="ECO:0000256" key="5">
    <source>
        <dbReference type="ARBA" id="ARBA00022525"/>
    </source>
</evidence>
<evidence type="ECO:0000256" key="1">
    <source>
        <dbReference type="ARBA" id="ARBA00004365"/>
    </source>
</evidence>
<name>A0ABT7LQ52_9BURK</name>
<dbReference type="Pfam" id="PF22638">
    <property type="entry name" value="FlgK_D1"/>
    <property type="match status" value="1"/>
</dbReference>
<dbReference type="RefSeq" id="WP_285983709.1">
    <property type="nucleotide sequence ID" value="NZ_JASVDS010000005.1"/>
</dbReference>
<keyword evidence="11" id="KW-0969">Cilium</keyword>
<feature type="domain" description="Flagellar basal-body/hook protein C-terminal" evidence="8">
    <location>
        <begin position="624"/>
        <end position="662"/>
    </location>
</feature>
<comment type="similarity">
    <text evidence="3">Belongs to the flagella basal body rod proteins family.</text>
</comment>
<evidence type="ECO:0000313" key="11">
    <source>
        <dbReference type="EMBL" id="MDL5033626.1"/>
    </source>
</evidence>
<dbReference type="InterPro" id="IPR053927">
    <property type="entry name" value="FlgK_helical"/>
</dbReference>
<evidence type="ECO:0000256" key="4">
    <source>
        <dbReference type="ARBA" id="ARBA00016244"/>
    </source>
</evidence>
<evidence type="ECO:0000259" key="8">
    <source>
        <dbReference type="Pfam" id="PF06429"/>
    </source>
</evidence>
<dbReference type="InterPro" id="IPR002371">
    <property type="entry name" value="FlgK"/>
</dbReference>
<feature type="domain" description="Flagellar hook-associated protein FlgK helical" evidence="10">
    <location>
        <begin position="94"/>
        <end position="328"/>
    </location>
</feature>
<sequence>MGNSALMSLGMRAMFANQAALQVIGQNISNANTPGYSRQSLQLTTPEGQYTGAGYFGKGVVIETVTRSYNAFLTTNASATKSTAYMDQTSLEQLTQLEKLFPPGTQGLGYAASQFLNAMVDVTSRPNDPSARQVVLGRAQELAARFSNAGEQLQQLQAGVVSDLKANVDVINQLAKQIAAANDQVARSNGNGHTPNDLLDKRDQLISQLSQYVQVTTLAQDDGTVGVFIGGGQRLVLGADAQALKVTADPYDPARASLSIIDVSGPRKLDESILTGGSLSALLRYQNKDIQDARNLIGQMATALATRVNDQQALGWTLTNPPGTGNPIFSLAPPRALPAETNARNPDGTFASKVDLSISDAKLLQASSYKLELDAASPGQYKLTRLSDGLERTISDGDSVDGFTVKVVGAPLTATDSLLLEPVAQASVDMRRVLDQTTGIAAASPVSATTDVNNKGTVSVDAMYAVNNKLNLSLTPARLVFGDPNPSITNGVDYTITLSDGSTLTGTWTPGSPIGNDPAATPPIDLGFELRLVGVPKKNDAIDITTTKFPASNNGNAKAFLNIQKEAFVGQRLLPDGSLAAGSTINDAYAAAMSEIGARVQGAQYLSNVSSAVAADAETSRASQAGVNLDEEAARLMQYQQGYQAAAKVLQTAQTVFAELLTLAQR</sequence>
<dbReference type="Pfam" id="PF00460">
    <property type="entry name" value="Flg_bb_rod"/>
    <property type="match status" value="1"/>
</dbReference>
<evidence type="ECO:0000259" key="7">
    <source>
        <dbReference type="Pfam" id="PF00460"/>
    </source>
</evidence>
<keyword evidence="5" id="KW-0964">Secreted</keyword>
<dbReference type="SUPFAM" id="SSF64518">
    <property type="entry name" value="Phase 1 flagellin"/>
    <property type="match status" value="1"/>
</dbReference>
<evidence type="ECO:0000259" key="10">
    <source>
        <dbReference type="Pfam" id="PF22638"/>
    </source>
</evidence>
<dbReference type="EMBL" id="JASVDS010000005">
    <property type="protein sequence ID" value="MDL5033626.1"/>
    <property type="molecule type" value="Genomic_DNA"/>
</dbReference>
<comment type="caution">
    <text evidence="11">The sequence shown here is derived from an EMBL/GenBank/DDBJ whole genome shotgun (WGS) entry which is preliminary data.</text>
</comment>
<keyword evidence="12" id="KW-1185">Reference proteome</keyword>
<accession>A0ABT7LQ52</accession>
<organism evidence="11 12">
    <name type="scientific">Roseateles subflavus</name>
    <dbReference type="NCBI Taxonomy" id="3053353"/>
    <lineage>
        <taxon>Bacteria</taxon>
        <taxon>Pseudomonadati</taxon>
        <taxon>Pseudomonadota</taxon>
        <taxon>Betaproteobacteria</taxon>
        <taxon>Burkholderiales</taxon>
        <taxon>Sphaerotilaceae</taxon>
        <taxon>Roseateles</taxon>
    </lineage>
</organism>
<evidence type="ECO:0000256" key="6">
    <source>
        <dbReference type="ARBA" id="ARBA00023143"/>
    </source>
</evidence>
<dbReference type="Pfam" id="PF21158">
    <property type="entry name" value="flgK_1st_1"/>
    <property type="match status" value="1"/>
</dbReference>
<dbReference type="InterPro" id="IPR010930">
    <property type="entry name" value="Flg_bb/hook_C_dom"/>
</dbReference>
<gene>
    <name evidence="11" type="primary">flgK</name>
    <name evidence="11" type="ORF">QRD43_17060</name>
</gene>
<dbReference type="NCBIfam" id="TIGR02492">
    <property type="entry name" value="flgK_ends"/>
    <property type="match status" value="1"/>
</dbReference>
<feature type="domain" description="Flagellar hook-associated protein 1 D2-like" evidence="9">
    <location>
        <begin position="342"/>
        <end position="422"/>
    </location>
</feature>
<feature type="domain" description="Flagellar basal body rod protein N-terminal" evidence="7">
    <location>
        <begin position="10"/>
        <end position="36"/>
    </location>
</feature>
<dbReference type="PRINTS" id="PR01005">
    <property type="entry name" value="FLGHOOKAP1"/>
</dbReference>
<dbReference type="PANTHER" id="PTHR30033:SF1">
    <property type="entry name" value="FLAGELLAR HOOK-ASSOCIATED PROTEIN 1"/>
    <property type="match status" value="1"/>
</dbReference>